<evidence type="ECO:0000313" key="1">
    <source>
        <dbReference type="EMBL" id="MPM89283.1"/>
    </source>
</evidence>
<reference evidence="1" key="1">
    <citation type="submission" date="2019-08" db="EMBL/GenBank/DDBJ databases">
        <authorList>
            <person name="Kucharzyk K."/>
            <person name="Murdoch R.W."/>
            <person name="Higgins S."/>
            <person name="Loffler F."/>
        </authorList>
    </citation>
    <scope>NUCLEOTIDE SEQUENCE</scope>
</reference>
<accession>A0A645DKC9</accession>
<gene>
    <name evidence="1" type="ORF">SDC9_136391</name>
</gene>
<organism evidence="1">
    <name type="scientific">bioreactor metagenome</name>
    <dbReference type="NCBI Taxonomy" id="1076179"/>
    <lineage>
        <taxon>unclassified sequences</taxon>
        <taxon>metagenomes</taxon>
        <taxon>ecological metagenomes</taxon>
    </lineage>
</organism>
<name>A0A645DKC9_9ZZZZ</name>
<dbReference type="EMBL" id="VSSQ01036734">
    <property type="protein sequence ID" value="MPM89283.1"/>
    <property type="molecule type" value="Genomic_DNA"/>
</dbReference>
<sequence length="98" mass="11434">MDSNEEEKPNKKVAPKKVKYAEFVKMTEEEYQKLIDDHGLAFVEKCVEVLSNYKGANGKTYKSDYLATLNWVVDKVRREHPELKEQKESSGNPFESYK</sequence>
<proteinExistence type="predicted"/>
<comment type="caution">
    <text evidence="1">The sequence shown here is derived from an EMBL/GenBank/DDBJ whole genome shotgun (WGS) entry which is preliminary data.</text>
</comment>
<protein>
    <submittedName>
        <fullName evidence="1">Uncharacterized protein</fullName>
    </submittedName>
</protein>
<dbReference type="AlphaFoldDB" id="A0A645DKC9"/>